<dbReference type="Pfam" id="PF02706">
    <property type="entry name" value="Wzz"/>
    <property type="match status" value="1"/>
</dbReference>
<feature type="compositionally biased region" description="Basic residues" evidence="9">
    <location>
        <begin position="454"/>
        <end position="463"/>
    </location>
</feature>
<name>A0A1E3R3S1_9MYCO</name>
<dbReference type="SUPFAM" id="SSF52540">
    <property type="entry name" value="P-loop containing nucleoside triphosphate hydrolases"/>
    <property type="match status" value="1"/>
</dbReference>
<reference evidence="13" key="1">
    <citation type="submission" date="2016-09" db="EMBL/GenBank/DDBJ databases">
        <authorList>
            <person name="Greninger A.L."/>
            <person name="Jerome K.R."/>
            <person name="Mcnair B."/>
            <person name="Wallis C."/>
            <person name="Fang F."/>
        </authorList>
    </citation>
    <scope>NUCLEOTIDE SEQUENCE [LARGE SCALE GENOMIC DNA]</scope>
    <source>
        <strain evidence="13">M7</strain>
    </source>
</reference>
<dbReference type="EMBL" id="MIGZ01000278">
    <property type="protein sequence ID" value="ODQ84474.1"/>
    <property type="molecule type" value="Genomic_DNA"/>
</dbReference>
<proteinExistence type="inferred from homology"/>
<dbReference type="InterPro" id="IPR050445">
    <property type="entry name" value="Bact_polysacc_biosynth/exp"/>
</dbReference>
<dbReference type="GO" id="GO:0016301">
    <property type="term" value="F:kinase activity"/>
    <property type="evidence" value="ECO:0007669"/>
    <property type="project" value="UniProtKB-KW"/>
</dbReference>
<keyword evidence="4 10" id="KW-0812">Transmembrane</keyword>
<gene>
    <name evidence="12" type="ORF">BHQ17_27215</name>
</gene>
<dbReference type="Pfam" id="PF10609">
    <property type="entry name" value="ParA"/>
    <property type="match status" value="1"/>
</dbReference>
<keyword evidence="12" id="KW-0808">Transferase</keyword>
<dbReference type="GO" id="GO:0005886">
    <property type="term" value="C:plasma membrane"/>
    <property type="evidence" value="ECO:0007669"/>
    <property type="project" value="UniProtKB-SubCell"/>
</dbReference>
<evidence type="ECO:0000259" key="11">
    <source>
        <dbReference type="Pfam" id="PF02706"/>
    </source>
</evidence>
<accession>A0A1E3R3S1</accession>
<sequence>MKGSILEIMEYLRIFRRYWWLIVALTIVGGAGGYAATLLLTPEYQSTARLFVATQNGTSVTEAYQNNLFSQERVYSYADLASSEQVAARAVDQLKAPISADELRSKVTALPGEKTVLLDVSVTDADPAQAQTYTNAVADQLVGLVSELETSRRGGSPAAGLVVVDEASYPTAPTGLGVLTMIVLGAVIGLVVGIVAAVLAGIVDKRLRGRESVEGAVGTHLLGALPAEPARATTTVVDLDGNEFYAERVRELRTNLRFAVPPGSGAPPRRIAVTSPSSGDGRTTVAIDLAAALAESGRSVVVVDGDLRGAELADRLGLDDQRRARALNRGVSTVIAGEHALAEAVIGEIPVGAHAIALLPAGPTASRPGEMWANDRATAMFEELARNFDYIVVDTPPLERYADGANVAALCDGAVLLARIGSTTSSALRRAIQALQTANVALIGTVATFERVGGRLKRQHHKQVQRDARPAARTGSVEAGRGADARAAGTETVATQKGQLVGSGNPRRTDGDAAYGPGSHAGHGGNG</sequence>
<evidence type="ECO:0000256" key="4">
    <source>
        <dbReference type="ARBA" id="ARBA00022692"/>
    </source>
</evidence>
<evidence type="ECO:0000256" key="3">
    <source>
        <dbReference type="ARBA" id="ARBA00022475"/>
    </source>
</evidence>
<dbReference type="InterPro" id="IPR005702">
    <property type="entry name" value="Wzc-like_C"/>
</dbReference>
<keyword evidence="8 10" id="KW-0472">Membrane</keyword>
<feature type="transmembrane region" description="Helical" evidence="10">
    <location>
        <begin position="18"/>
        <end position="40"/>
    </location>
</feature>
<dbReference type="PANTHER" id="PTHR32309">
    <property type="entry name" value="TYROSINE-PROTEIN KINASE"/>
    <property type="match status" value="1"/>
</dbReference>
<dbReference type="PANTHER" id="PTHR32309:SF31">
    <property type="entry name" value="CAPSULAR EXOPOLYSACCHARIDE FAMILY"/>
    <property type="match status" value="1"/>
</dbReference>
<evidence type="ECO:0000256" key="9">
    <source>
        <dbReference type="SAM" id="MobiDB-lite"/>
    </source>
</evidence>
<dbReference type="AlphaFoldDB" id="A0A1E3R3S1"/>
<evidence type="ECO:0000256" key="5">
    <source>
        <dbReference type="ARBA" id="ARBA00022741"/>
    </source>
</evidence>
<feature type="compositionally biased region" description="Low complexity" evidence="9">
    <location>
        <begin position="479"/>
        <end position="489"/>
    </location>
</feature>
<dbReference type="InterPro" id="IPR003856">
    <property type="entry name" value="LPS_length_determ_N"/>
</dbReference>
<evidence type="ECO:0000256" key="6">
    <source>
        <dbReference type="ARBA" id="ARBA00022840"/>
    </source>
</evidence>
<keyword evidence="12" id="KW-0418">Kinase</keyword>
<dbReference type="InterPro" id="IPR033756">
    <property type="entry name" value="YlxH/NBP35"/>
</dbReference>
<evidence type="ECO:0000313" key="13">
    <source>
        <dbReference type="Proteomes" id="UP000094243"/>
    </source>
</evidence>
<evidence type="ECO:0000256" key="10">
    <source>
        <dbReference type="SAM" id="Phobius"/>
    </source>
</evidence>
<feature type="transmembrane region" description="Helical" evidence="10">
    <location>
        <begin position="178"/>
        <end position="203"/>
    </location>
</feature>
<keyword evidence="13" id="KW-1185">Reference proteome</keyword>
<evidence type="ECO:0000313" key="12">
    <source>
        <dbReference type="EMBL" id="ODQ84474.1"/>
    </source>
</evidence>
<comment type="subcellular location">
    <subcellularLocation>
        <location evidence="1">Cell membrane</location>
        <topology evidence="1">Multi-pass membrane protein</topology>
    </subcellularLocation>
</comment>
<dbReference type="Proteomes" id="UP000094243">
    <property type="component" value="Unassembled WGS sequence"/>
</dbReference>
<keyword evidence="7 10" id="KW-1133">Transmembrane helix</keyword>
<dbReference type="CDD" id="cd05387">
    <property type="entry name" value="BY-kinase"/>
    <property type="match status" value="1"/>
</dbReference>
<keyword evidence="6" id="KW-0067">ATP-binding</keyword>
<dbReference type="InterPro" id="IPR027417">
    <property type="entry name" value="P-loop_NTPase"/>
</dbReference>
<comment type="caution">
    <text evidence="12">The sequence shown here is derived from an EMBL/GenBank/DDBJ whole genome shotgun (WGS) entry which is preliminary data.</text>
</comment>
<feature type="region of interest" description="Disordered" evidence="9">
    <location>
        <begin position="454"/>
        <end position="527"/>
    </location>
</feature>
<dbReference type="Gene3D" id="3.40.50.300">
    <property type="entry name" value="P-loop containing nucleotide triphosphate hydrolases"/>
    <property type="match status" value="1"/>
</dbReference>
<feature type="domain" description="Polysaccharide chain length determinant N-terminal" evidence="11">
    <location>
        <begin position="7"/>
        <end position="94"/>
    </location>
</feature>
<keyword evidence="3" id="KW-1003">Cell membrane</keyword>
<comment type="similarity">
    <text evidence="2">Belongs to the CpsC/CapA family.</text>
</comment>
<protein>
    <submittedName>
        <fullName evidence="12">Protein tyrosine kinase</fullName>
    </submittedName>
</protein>
<organism evidence="12 13">
    <name type="scientific">Mycolicibacterium holsaticum</name>
    <dbReference type="NCBI Taxonomy" id="152142"/>
    <lineage>
        <taxon>Bacteria</taxon>
        <taxon>Bacillati</taxon>
        <taxon>Actinomycetota</taxon>
        <taxon>Actinomycetes</taxon>
        <taxon>Mycobacteriales</taxon>
        <taxon>Mycobacteriaceae</taxon>
        <taxon>Mycolicibacterium</taxon>
    </lineage>
</organism>
<evidence type="ECO:0000256" key="8">
    <source>
        <dbReference type="ARBA" id="ARBA00023136"/>
    </source>
</evidence>
<evidence type="ECO:0000256" key="1">
    <source>
        <dbReference type="ARBA" id="ARBA00004651"/>
    </source>
</evidence>
<evidence type="ECO:0000256" key="2">
    <source>
        <dbReference type="ARBA" id="ARBA00006683"/>
    </source>
</evidence>
<evidence type="ECO:0000256" key="7">
    <source>
        <dbReference type="ARBA" id="ARBA00022989"/>
    </source>
</evidence>
<keyword evidence="5" id="KW-0547">Nucleotide-binding</keyword>